<gene>
    <name evidence="1" type="ORF">HYQ45_003925</name>
</gene>
<protein>
    <submittedName>
        <fullName evidence="1">Uncharacterized protein</fullName>
    </submittedName>
</protein>
<sequence>MAAARALFTRTVRHVSQAAVAIREAAFEKQPRDGLMIEMHRSEKSGPAYRWMASSSTDMRPRVEQSPRHFEMAMRGCRVQRQRPFGVASRDISSSVEKQFHNVDPARDDRRMQWRLGTFVRPGGIDSSPGIQEQPDGVWVTVPRRVVQRGDSDRIGGCGIRTVIQEKPNTIRMAILRHGMQRSRSVHVGGCVIDSAVEKESNQVQVAVLCCPAQSRVS</sequence>
<reference evidence="1" key="1">
    <citation type="journal article" date="2021" name="Mol. Plant Pathol.">
        <title>A 20-kb lineage-specific genomic region tames virulence in pathogenic amphidiploid Verticillium longisporum.</title>
        <authorList>
            <person name="Harting R."/>
            <person name="Starke J."/>
            <person name="Kusch H."/>
            <person name="Poggeler S."/>
            <person name="Maurus I."/>
            <person name="Schluter R."/>
            <person name="Landesfeind M."/>
            <person name="Bulla I."/>
            <person name="Nowrousian M."/>
            <person name="de Jonge R."/>
            <person name="Stahlhut G."/>
            <person name="Hoff K.J."/>
            <person name="Asshauer K.P."/>
            <person name="Thurmer A."/>
            <person name="Stanke M."/>
            <person name="Daniel R."/>
            <person name="Morgenstern B."/>
            <person name="Thomma B.P.H.J."/>
            <person name="Kronstad J.W."/>
            <person name="Braus-Stromeyer S.A."/>
            <person name="Braus G.H."/>
        </authorList>
    </citation>
    <scope>NUCLEOTIDE SEQUENCE</scope>
    <source>
        <strain evidence="1">Vl32</strain>
    </source>
</reference>
<accession>A0A8I2ZWR0</accession>
<name>A0A8I2ZWR0_VERLO</name>
<dbReference type="EMBL" id="JAEMWZ010000065">
    <property type="protein sequence ID" value="KAG7138879.1"/>
    <property type="molecule type" value="Genomic_DNA"/>
</dbReference>
<evidence type="ECO:0000313" key="1">
    <source>
        <dbReference type="EMBL" id="KAG7138879.1"/>
    </source>
</evidence>
<evidence type="ECO:0000313" key="2">
    <source>
        <dbReference type="Proteomes" id="UP000689129"/>
    </source>
</evidence>
<proteinExistence type="predicted"/>
<organism evidence="1 2">
    <name type="scientific">Verticillium longisporum</name>
    <name type="common">Verticillium dahliae var. longisporum</name>
    <dbReference type="NCBI Taxonomy" id="100787"/>
    <lineage>
        <taxon>Eukaryota</taxon>
        <taxon>Fungi</taxon>
        <taxon>Dikarya</taxon>
        <taxon>Ascomycota</taxon>
        <taxon>Pezizomycotina</taxon>
        <taxon>Sordariomycetes</taxon>
        <taxon>Hypocreomycetidae</taxon>
        <taxon>Glomerellales</taxon>
        <taxon>Plectosphaerellaceae</taxon>
        <taxon>Verticillium</taxon>
    </lineage>
</organism>
<dbReference type="AlphaFoldDB" id="A0A8I2ZWR0"/>
<comment type="caution">
    <text evidence="1">The sequence shown here is derived from an EMBL/GenBank/DDBJ whole genome shotgun (WGS) entry which is preliminary data.</text>
</comment>
<dbReference type="Proteomes" id="UP000689129">
    <property type="component" value="Unassembled WGS sequence"/>
</dbReference>